<feature type="region of interest" description="Disordered" evidence="1">
    <location>
        <begin position="1"/>
        <end position="37"/>
    </location>
</feature>
<dbReference type="Proteomes" id="UP001432027">
    <property type="component" value="Unassembled WGS sequence"/>
</dbReference>
<sequence>HRPTSPNRPTSVLSVEHLGTASRTRLSSTSRAPHQGPDLQVACNRILGEGARTVRIGPGIGFGREEGRSRSFRGGVEAGLGIIRAGSDWGVG</sequence>
<protein>
    <submittedName>
        <fullName evidence="2">Uncharacterized protein</fullName>
    </submittedName>
</protein>
<gene>
    <name evidence="2" type="ORF">PENTCL1PPCAC_25078</name>
</gene>
<dbReference type="EMBL" id="BTSX01000006">
    <property type="protein sequence ID" value="GMT02904.1"/>
    <property type="molecule type" value="Genomic_DNA"/>
</dbReference>
<name>A0AAV5U9Y3_9BILA</name>
<keyword evidence="3" id="KW-1185">Reference proteome</keyword>
<feature type="compositionally biased region" description="Low complexity" evidence="1">
    <location>
        <begin position="20"/>
        <end position="32"/>
    </location>
</feature>
<evidence type="ECO:0000256" key="1">
    <source>
        <dbReference type="SAM" id="MobiDB-lite"/>
    </source>
</evidence>
<feature type="compositionally biased region" description="Polar residues" evidence="1">
    <location>
        <begin position="1"/>
        <end position="13"/>
    </location>
</feature>
<evidence type="ECO:0000313" key="3">
    <source>
        <dbReference type="Proteomes" id="UP001432027"/>
    </source>
</evidence>
<evidence type="ECO:0000313" key="2">
    <source>
        <dbReference type="EMBL" id="GMT02904.1"/>
    </source>
</evidence>
<dbReference type="AlphaFoldDB" id="A0AAV5U9Y3"/>
<accession>A0AAV5U9Y3</accession>
<comment type="caution">
    <text evidence="2">The sequence shown here is derived from an EMBL/GenBank/DDBJ whole genome shotgun (WGS) entry which is preliminary data.</text>
</comment>
<feature type="non-terminal residue" evidence="2">
    <location>
        <position position="1"/>
    </location>
</feature>
<organism evidence="2 3">
    <name type="scientific">Pristionchus entomophagus</name>
    <dbReference type="NCBI Taxonomy" id="358040"/>
    <lineage>
        <taxon>Eukaryota</taxon>
        <taxon>Metazoa</taxon>
        <taxon>Ecdysozoa</taxon>
        <taxon>Nematoda</taxon>
        <taxon>Chromadorea</taxon>
        <taxon>Rhabditida</taxon>
        <taxon>Rhabditina</taxon>
        <taxon>Diplogasteromorpha</taxon>
        <taxon>Diplogasteroidea</taxon>
        <taxon>Neodiplogasteridae</taxon>
        <taxon>Pristionchus</taxon>
    </lineage>
</organism>
<reference evidence="2" key="1">
    <citation type="submission" date="2023-10" db="EMBL/GenBank/DDBJ databases">
        <title>Genome assembly of Pristionchus species.</title>
        <authorList>
            <person name="Yoshida K."/>
            <person name="Sommer R.J."/>
        </authorList>
    </citation>
    <scope>NUCLEOTIDE SEQUENCE</scope>
    <source>
        <strain evidence="2">RS0144</strain>
    </source>
</reference>
<proteinExistence type="predicted"/>